<dbReference type="OrthoDB" id="102040at2759"/>
<reference evidence="3" key="1">
    <citation type="submission" date="2017-03" db="EMBL/GenBank/DDBJ databases">
        <title>Phytopthora megakarya and P. palmivora, two closely related causual agents of cacao black pod achieved similar genome size and gene model numbers by different mechanisms.</title>
        <authorList>
            <person name="Ali S."/>
            <person name="Shao J."/>
            <person name="Larry D.J."/>
            <person name="Kronmiller B."/>
            <person name="Shen D."/>
            <person name="Strem M.D."/>
            <person name="Melnick R.L."/>
            <person name="Guiltinan M.J."/>
            <person name="Tyler B.M."/>
            <person name="Meinhardt L.W."/>
            <person name="Bailey B.A."/>
        </authorList>
    </citation>
    <scope>NUCLEOTIDE SEQUENCE [LARGE SCALE GENOMIC DNA]</scope>
    <source>
        <strain evidence="3">zdho120</strain>
    </source>
</reference>
<keyword evidence="3" id="KW-1185">Reference proteome</keyword>
<feature type="compositionally biased region" description="Low complexity" evidence="1">
    <location>
        <begin position="48"/>
        <end position="60"/>
    </location>
</feature>
<evidence type="ECO:0000313" key="3">
    <source>
        <dbReference type="Proteomes" id="UP000198211"/>
    </source>
</evidence>
<feature type="compositionally biased region" description="Basic and acidic residues" evidence="1">
    <location>
        <begin position="81"/>
        <end position="97"/>
    </location>
</feature>
<evidence type="ECO:0000313" key="2">
    <source>
        <dbReference type="EMBL" id="OWZ08447.1"/>
    </source>
</evidence>
<comment type="caution">
    <text evidence="2">The sequence shown here is derived from an EMBL/GenBank/DDBJ whole genome shotgun (WGS) entry which is preliminary data.</text>
</comment>
<sequence>MNDVELAAVWGFLNDSSIEEIVEGGVATATDAAHFLKNAFESSVAVFSGDSSPSKSSVASDRTSEVSNSDDDTVKPKRPKKTEMTKDQRERQKGYDKKYRMRKDVRSVGAAKTFVAGLKLLNLLLEDRIQRTSKASATLRLLFLNKDELKFPDYDRDLKSITQEAKTQLGLNQAASTYIELWTATWTLSKIEKGKFFLRSYIVDIEAYLEGLVDLGEQLAQATAELEWCMDREECGFSVNLP</sequence>
<feature type="region of interest" description="Disordered" evidence="1">
    <location>
        <begin position="46"/>
        <end position="97"/>
    </location>
</feature>
<protein>
    <submittedName>
        <fullName evidence="2">Uncharacterized protein</fullName>
    </submittedName>
</protein>
<name>A0A225VUH2_9STRA</name>
<gene>
    <name evidence="2" type="ORF">PHMEG_00019009</name>
</gene>
<dbReference type="EMBL" id="NBNE01003152">
    <property type="protein sequence ID" value="OWZ08447.1"/>
    <property type="molecule type" value="Genomic_DNA"/>
</dbReference>
<evidence type="ECO:0000256" key="1">
    <source>
        <dbReference type="SAM" id="MobiDB-lite"/>
    </source>
</evidence>
<proteinExistence type="predicted"/>
<dbReference type="Proteomes" id="UP000198211">
    <property type="component" value="Unassembled WGS sequence"/>
</dbReference>
<accession>A0A225VUH2</accession>
<organism evidence="2 3">
    <name type="scientific">Phytophthora megakarya</name>
    <dbReference type="NCBI Taxonomy" id="4795"/>
    <lineage>
        <taxon>Eukaryota</taxon>
        <taxon>Sar</taxon>
        <taxon>Stramenopiles</taxon>
        <taxon>Oomycota</taxon>
        <taxon>Peronosporomycetes</taxon>
        <taxon>Peronosporales</taxon>
        <taxon>Peronosporaceae</taxon>
        <taxon>Phytophthora</taxon>
    </lineage>
</organism>
<dbReference type="AlphaFoldDB" id="A0A225VUH2"/>